<dbReference type="AlphaFoldDB" id="A0A851V1Y0"/>
<protein>
    <submittedName>
        <fullName evidence="1">F16B2 protein</fullName>
    </submittedName>
</protein>
<gene>
    <name evidence="1" type="primary">Fam160b2_2</name>
    <name evidence="1" type="ORF">ELAFOR_R14920</name>
</gene>
<reference evidence="1" key="1">
    <citation type="submission" date="2019-09" db="EMBL/GenBank/DDBJ databases">
        <title>Bird 10,000 Genomes (B10K) Project - Family phase.</title>
        <authorList>
            <person name="Zhang G."/>
        </authorList>
    </citation>
    <scope>NUCLEOTIDE SEQUENCE</scope>
    <source>
        <strain evidence="1">B10K-IZCAS-20218</strain>
        <tissue evidence="1">Blood</tissue>
    </source>
</reference>
<dbReference type="PANTHER" id="PTHR21705">
    <property type="entry name" value="RAI16 PROTEIN-RELATED"/>
    <property type="match status" value="1"/>
</dbReference>
<keyword evidence="2" id="KW-1185">Reference proteome</keyword>
<evidence type="ECO:0000313" key="2">
    <source>
        <dbReference type="Proteomes" id="UP000623542"/>
    </source>
</evidence>
<feature type="non-terminal residue" evidence="1">
    <location>
        <position position="1"/>
    </location>
</feature>
<feature type="non-terminal residue" evidence="1">
    <location>
        <position position="71"/>
    </location>
</feature>
<evidence type="ECO:0000313" key="1">
    <source>
        <dbReference type="EMBL" id="NXD32720.1"/>
    </source>
</evidence>
<dbReference type="PANTHER" id="PTHR21705:SF9">
    <property type="entry name" value="FHF COMPLEX SUBUNIT HOOK-INTERACTING PROTEIN 2B"/>
    <property type="match status" value="1"/>
</dbReference>
<dbReference type="EMBL" id="WBNG01008218">
    <property type="protein sequence ID" value="NXD32720.1"/>
    <property type="molecule type" value="Genomic_DNA"/>
</dbReference>
<sequence>LLFFSSVLGRLQQPLLPYRSVQRPVQKLLQLGGERPGSGTEREEVQLAAVLCSKIRQDPALLACVLEVGQG</sequence>
<comment type="caution">
    <text evidence="1">The sequence shown here is derived from an EMBL/GenBank/DDBJ whole genome shotgun (WGS) entry which is preliminary data.</text>
</comment>
<accession>A0A851V1Y0</accession>
<organism evidence="1 2">
    <name type="scientific">Elachura formosa</name>
    <name type="common">spotted wren-babbler</name>
    <dbReference type="NCBI Taxonomy" id="1463973"/>
    <lineage>
        <taxon>Eukaryota</taxon>
        <taxon>Metazoa</taxon>
        <taxon>Chordata</taxon>
        <taxon>Craniata</taxon>
        <taxon>Vertebrata</taxon>
        <taxon>Euteleostomi</taxon>
        <taxon>Archelosauria</taxon>
        <taxon>Archosauria</taxon>
        <taxon>Dinosauria</taxon>
        <taxon>Saurischia</taxon>
        <taxon>Theropoda</taxon>
        <taxon>Coelurosauria</taxon>
        <taxon>Aves</taxon>
        <taxon>Neognathae</taxon>
        <taxon>Neoaves</taxon>
        <taxon>Telluraves</taxon>
        <taxon>Australaves</taxon>
        <taxon>Passeriformes</taxon>
        <taxon>Elachuridae</taxon>
        <taxon>Elachura</taxon>
    </lineage>
</organism>
<dbReference type="InterPro" id="IPR019384">
    <property type="entry name" value="FHIP"/>
</dbReference>
<dbReference type="Proteomes" id="UP000623542">
    <property type="component" value="Unassembled WGS sequence"/>
</dbReference>
<proteinExistence type="predicted"/>
<dbReference type="Pfam" id="PF10257">
    <property type="entry name" value="RAI16-like"/>
    <property type="match status" value="1"/>
</dbReference>
<name>A0A851V1Y0_9PASS</name>
<dbReference type="OrthoDB" id="5350595at2759"/>